<keyword evidence="3" id="KW-1185">Reference proteome</keyword>
<dbReference type="AlphaFoldDB" id="A0A4R7C5X2"/>
<comment type="caution">
    <text evidence="2">The sequence shown here is derived from an EMBL/GenBank/DDBJ whole genome shotgun (WGS) entry which is preliminary data.</text>
</comment>
<sequence length="30" mass="3372">MTWTPLRIALSLALLTLVGVWVLLLFTMAQ</sequence>
<feature type="transmembrane region" description="Helical" evidence="1">
    <location>
        <begin position="6"/>
        <end position="26"/>
    </location>
</feature>
<evidence type="ECO:0000313" key="3">
    <source>
        <dbReference type="Proteomes" id="UP000295122"/>
    </source>
</evidence>
<reference evidence="2 3" key="1">
    <citation type="submission" date="2019-03" db="EMBL/GenBank/DDBJ databases">
        <title>Genomic Encyclopedia of Type Strains, Phase IV (KMG-IV): sequencing the most valuable type-strain genomes for metagenomic binning, comparative biology and taxonomic classification.</title>
        <authorList>
            <person name="Goeker M."/>
        </authorList>
    </citation>
    <scope>NUCLEOTIDE SEQUENCE [LARGE SCALE GENOMIC DNA]</scope>
    <source>
        <strain evidence="2 3">DSM 25903</strain>
    </source>
</reference>
<keyword evidence="1" id="KW-0812">Transmembrane</keyword>
<evidence type="ECO:0000256" key="1">
    <source>
        <dbReference type="SAM" id="Phobius"/>
    </source>
</evidence>
<gene>
    <name evidence="2" type="ORF">EV668_1065</name>
</gene>
<accession>A0A4R7C5X2</accession>
<organism evidence="2 3">
    <name type="scientific">Enterovirga rhinocerotis</name>
    <dbReference type="NCBI Taxonomy" id="1339210"/>
    <lineage>
        <taxon>Bacteria</taxon>
        <taxon>Pseudomonadati</taxon>
        <taxon>Pseudomonadota</taxon>
        <taxon>Alphaproteobacteria</taxon>
        <taxon>Hyphomicrobiales</taxon>
        <taxon>Methylobacteriaceae</taxon>
        <taxon>Enterovirga</taxon>
    </lineage>
</organism>
<dbReference type="Proteomes" id="UP000295122">
    <property type="component" value="Unassembled WGS sequence"/>
</dbReference>
<proteinExistence type="predicted"/>
<dbReference type="EMBL" id="SNZR01000011">
    <property type="protein sequence ID" value="TDR93798.1"/>
    <property type="molecule type" value="Genomic_DNA"/>
</dbReference>
<evidence type="ECO:0000313" key="2">
    <source>
        <dbReference type="EMBL" id="TDR93798.1"/>
    </source>
</evidence>
<keyword evidence="1" id="KW-0472">Membrane</keyword>
<name>A0A4R7C5X2_9HYPH</name>
<keyword evidence="1" id="KW-1133">Transmembrane helix</keyword>
<protein>
    <submittedName>
        <fullName evidence="2">Uncharacterized protein</fullName>
    </submittedName>
</protein>